<protein>
    <submittedName>
        <fullName evidence="1">Uncharacterized protein</fullName>
    </submittedName>
</protein>
<dbReference type="AlphaFoldDB" id="A0A8J7P887"/>
<dbReference type="EMBL" id="JAFLCK010000009">
    <property type="protein sequence ID" value="MBN8660316.1"/>
    <property type="molecule type" value="Genomic_DNA"/>
</dbReference>
<evidence type="ECO:0000313" key="1">
    <source>
        <dbReference type="EMBL" id="MBN8660316.1"/>
    </source>
</evidence>
<sequence>MTEPGASDAVAPNAPSESFGLAFLDYLKTLPWCKQENGSLVAVHKLTSEVIEAVREHEIKVYPGGMNVKLPRSVLMGLQKQCDDEQPLPAVLVYKHDVVEIWFRRAKSEGFPFDTWSDPSALAIEREKCSVPGGSLGANFAAVYNELLGKANVCPAMMPPY</sequence>
<proteinExistence type="predicted"/>
<organism evidence="1 2">
    <name type="scientific">Candidatus Obscuribacter phosphatis</name>
    <dbReference type="NCBI Taxonomy" id="1906157"/>
    <lineage>
        <taxon>Bacteria</taxon>
        <taxon>Bacillati</taxon>
        <taxon>Candidatus Melainabacteria</taxon>
        <taxon>Candidatus Obscuribacterales</taxon>
        <taxon>Candidatus Obscuribacteraceae</taxon>
        <taxon>Candidatus Obscuribacter</taxon>
    </lineage>
</organism>
<gene>
    <name evidence="1" type="ORF">J0M35_08150</name>
</gene>
<evidence type="ECO:0000313" key="2">
    <source>
        <dbReference type="Proteomes" id="UP000664277"/>
    </source>
</evidence>
<name>A0A8J7P887_9BACT</name>
<reference evidence="1" key="1">
    <citation type="submission" date="2021-02" db="EMBL/GenBank/DDBJ databases">
        <title>Genome-Resolved Metagenomics of a Microbial Community Performing Photosynthetic Biological Nutrient Removal.</title>
        <authorList>
            <person name="Mcdaniel E.A."/>
        </authorList>
    </citation>
    <scope>NUCLEOTIDE SEQUENCE</scope>
    <source>
        <strain evidence="1">UWPOB_OBS1</strain>
    </source>
</reference>
<comment type="caution">
    <text evidence="1">The sequence shown here is derived from an EMBL/GenBank/DDBJ whole genome shotgun (WGS) entry which is preliminary data.</text>
</comment>
<dbReference type="Proteomes" id="UP000664277">
    <property type="component" value="Unassembled WGS sequence"/>
</dbReference>
<accession>A0A8J7P887</accession>